<keyword evidence="1" id="KW-0732">Signal</keyword>
<dbReference type="EMBL" id="JACRSX010000032">
    <property type="protein sequence ID" value="MBC8563627.1"/>
    <property type="molecule type" value="Genomic_DNA"/>
</dbReference>
<sequence length="404" mass="46879">MKMFNRKIGIYCTLLFCIFMMTSCENAPKREQKNNSKQEMKASSKQYVSIEEAKKQIHALEGKSVDGVHLPEHILMPNIHKIFEVKLTPWYPKQKNDLKMAIKNMWNDYRKIDWTSIKKITFSNKKDNTYYGEQKQDKKTSLLYSYDSDGFFSGDSLNDTEQTGKSCVKEINFEWGDTASKKDVYQLEDGKMPISKAVTYVEDLFNKNVSKLEKSKFEYKVQHLYVMKNTKTGCYDYNMVIGRVYKDIFIDTSSDFCISQGKSYNKVHCGIHMIAVMRHKYSLDYVSSCKELFDIETETEKENIISPIWALQLINKKIAHIDGLSFNDCGLVYLLVQDNKLEKDNEQDVYQQVNETTYLRPVWLFMSNGSGAVFDTMTKDNHGVSVIVDAVDGTLYYYESTGTY</sequence>
<evidence type="ECO:0000313" key="2">
    <source>
        <dbReference type="EMBL" id="MBC8563627.1"/>
    </source>
</evidence>
<dbReference type="RefSeq" id="WP_249298620.1">
    <property type="nucleotide sequence ID" value="NZ_JACRSX010000032.1"/>
</dbReference>
<gene>
    <name evidence="2" type="ORF">H8704_13555</name>
</gene>
<organism evidence="2 3">
    <name type="scientific">Jutongia huaianensis</name>
    <dbReference type="NCBI Taxonomy" id="2763668"/>
    <lineage>
        <taxon>Bacteria</taxon>
        <taxon>Bacillati</taxon>
        <taxon>Bacillota</taxon>
        <taxon>Clostridia</taxon>
        <taxon>Lachnospirales</taxon>
        <taxon>Lachnospiraceae</taxon>
        <taxon>Jutongia</taxon>
    </lineage>
</organism>
<accession>A0ABR7N4S0</accession>
<protein>
    <recommendedName>
        <fullName evidence="4">Lipoprotein</fullName>
    </recommendedName>
</protein>
<name>A0ABR7N4S0_9FIRM</name>
<proteinExistence type="predicted"/>
<evidence type="ECO:0000313" key="3">
    <source>
        <dbReference type="Proteomes" id="UP000606193"/>
    </source>
</evidence>
<comment type="caution">
    <text evidence="2">The sequence shown here is derived from an EMBL/GenBank/DDBJ whole genome shotgun (WGS) entry which is preliminary data.</text>
</comment>
<keyword evidence="3" id="KW-1185">Reference proteome</keyword>
<feature type="signal peptide" evidence="1">
    <location>
        <begin position="1"/>
        <end position="27"/>
    </location>
</feature>
<evidence type="ECO:0000256" key="1">
    <source>
        <dbReference type="SAM" id="SignalP"/>
    </source>
</evidence>
<dbReference type="PROSITE" id="PS51257">
    <property type="entry name" value="PROKAR_LIPOPROTEIN"/>
    <property type="match status" value="1"/>
</dbReference>
<evidence type="ECO:0008006" key="4">
    <source>
        <dbReference type="Google" id="ProtNLM"/>
    </source>
</evidence>
<feature type="chain" id="PRO_5045484538" description="Lipoprotein" evidence="1">
    <location>
        <begin position="28"/>
        <end position="404"/>
    </location>
</feature>
<reference evidence="2 3" key="1">
    <citation type="submission" date="2020-08" db="EMBL/GenBank/DDBJ databases">
        <title>Genome public.</title>
        <authorList>
            <person name="Liu C."/>
            <person name="Sun Q."/>
        </authorList>
    </citation>
    <scope>NUCLEOTIDE SEQUENCE [LARGE SCALE GENOMIC DNA]</scope>
    <source>
        <strain evidence="2 3">NSJ-37</strain>
    </source>
</reference>
<dbReference type="Proteomes" id="UP000606193">
    <property type="component" value="Unassembled WGS sequence"/>
</dbReference>